<dbReference type="STRING" id="1231657.A0A1Y1Z8I1"/>
<organism evidence="5 6">
    <name type="scientific">Clohesyomyces aquaticus</name>
    <dbReference type="NCBI Taxonomy" id="1231657"/>
    <lineage>
        <taxon>Eukaryota</taxon>
        <taxon>Fungi</taxon>
        <taxon>Dikarya</taxon>
        <taxon>Ascomycota</taxon>
        <taxon>Pezizomycotina</taxon>
        <taxon>Dothideomycetes</taxon>
        <taxon>Pleosporomycetidae</taxon>
        <taxon>Pleosporales</taxon>
        <taxon>Lindgomycetaceae</taxon>
        <taxon>Clohesyomyces</taxon>
    </lineage>
</organism>
<dbReference type="InterPro" id="IPR039600">
    <property type="entry name" value="TANGO6/Rtp1"/>
</dbReference>
<dbReference type="OrthoDB" id="39591at2759"/>
<comment type="caution">
    <text evidence="5">The sequence shown here is derived from an EMBL/GenBank/DDBJ whole genome shotgun (WGS) entry which is preliminary data.</text>
</comment>
<evidence type="ECO:0000259" key="3">
    <source>
        <dbReference type="Pfam" id="PF10304"/>
    </source>
</evidence>
<dbReference type="PANTHER" id="PTHR20959">
    <property type="entry name" value="TRANSPORT AND GOLGI ORGANIZATION PROTEIN 6 FAMILY MEMBER"/>
    <property type="match status" value="1"/>
</dbReference>
<protein>
    <recommendedName>
        <fullName evidence="7">RNA polymerase II assembly factor Rtp1 C-terminal domain-containing protein</fullName>
    </recommendedName>
</protein>
<dbReference type="AlphaFoldDB" id="A0A1Y1Z8I1"/>
<keyword evidence="6" id="KW-1185">Reference proteome</keyword>
<dbReference type="Proteomes" id="UP000193144">
    <property type="component" value="Unassembled WGS sequence"/>
</dbReference>
<dbReference type="Pfam" id="PF10304">
    <property type="entry name" value="RTP1_C2"/>
    <property type="match status" value="1"/>
</dbReference>
<evidence type="ECO:0000313" key="5">
    <source>
        <dbReference type="EMBL" id="ORY06516.1"/>
    </source>
</evidence>
<dbReference type="InterPro" id="IPR016024">
    <property type="entry name" value="ARM-type_fold"/>
</dbReference>
<dbReference type="InterPro" id="IPR019451">
    <property type="entry name" value="Rtp1_C1"/>
</dbReference>
<dbReference type="Pfam" id="PF10363">
    <property type="entry name" value="RTP1_C1"/>
    <property type="match status" value="1"/>
</dbReference>
<dbReference type="PANTHER" id="PTHR20959:SF1">
    <property type="entry name" value="TRANSPORT AND GOLGI ORGANIZATION PROTEIN 6 HOMOLOG"/>
    <property type="match status" value="1"/>
</dbReference>
<dbReference type="EMBL" id="MCFA01000116">
    <property type="protein sequence ID" value="ORY06516.1"/>
    <property type="molecule type" value="Genomic_DNA"/>
</dbReference>
<dbReference type="SUPFAM" id="SSF48371">
    <property type="entry name" value="ARM repeat"/>
    <property type="match status" value="1"/>
</dbReference>
<feature type="domain" description="RNA polymerase II assembly factor Rtp1 C-terminal" evidence="4">
    <location>
        <begin position="666"/>
        <end position="787"/>
    </location>
</feature>
<feature type="domain" description="RNA polymerase II assembly factor Rtp1 C-terminal" evidence="3">
    <location>
        <begin position="967"/>
        <end position="998"/>
    </location>
</feature>
<gene>
    <name evidence="5" type="ORF">BCR34DRAFT_604192</name>
</gene>
<name>A0A1Y1Z8I1_9PLEO</name>
<dbReference type="GO" id="GO:0009306">
    <property type="term" value="P:protein secretion"/>
    <property type="evidence" value="ECO:0007669"/>
    <property type="project" value="TreeGrafter"/>
</dbReference>
<comment type="similarity">
    <text evidence="1">Belongs to the Tango6 family.</text>
</comment>
<reference evidence="5 6" key="1">
    <citation type="submission" date="2016-07" db="EMBL/GenBank/DDBJ databases">
        <title>Pervasive Adenine N6-methylation of Active Genes in Fungi.</title>
        <authorList>
            <consortium name="DOE Joint Genome Institute"/>
            <person name="Mondo S.J."/>
            <person name="Dannebaum R.O."/>
            <person name="Kuo R.C."/>
            <person name="Labutti K."/>
            <person name="Haridas S."/>
            <person name="Kuo A."/>
            <person name="Salamov A."/>
            <person name="Ahrendt S.R."/>
            <person name="Lipzen A."/>
            <person name="Sullivan W."/>
            <person name="Andreopoulos W.B."/>
            <person name="Clum A."/>
            <person name="Lindquist E."/>
            <person name="Daum C."/>
            <person name="Ramamoorthy G.K."/>
            <person name="Gryganskyi A."/>
            <person name="Culley D."/>
            <person name="Magnuson J.K."/>
            <person name="James T.Y."/>
            <person name="O'Malley M.A."/>
            <person name="Stajich J.E."/>
            <person name="Spatafora J.W."/>
            <person name="Visel A."/>
            <person name="Grigoriev I.V."/>
        </authorList>
    </citation>
    <scope>NUCLEOTIDE SEQUENCE [LARGE SCALE GENOMIC DNA]</scope>
    <source>
        <strain evidence="5 6">CBS 115471</strain>
    </source>
</reference>
<evidence type="ECO:0000259" key="4">
    <source>
        <dbReference type="Pfam" id="PF10363"/>
    </source>
</evidence>
<proteinExistence type="inferred from homology"/>
<evidence type="ECO:0000313" key="6">
    <source>
        <dbReference type="Proteomes" id="UP000193144"/>
    </source>
</evidence>
<sequence length="1049" mass="115711">MAKVEDAVGDAADFIGPFLDKDQGQDDGSAPLDQDQNDQLVNTALSLLQKINEEDRKKCPDAPYDGSLVGVVYGLLDMITSQGILPSLSSGVTFRQRPRSVLKTYLLPSPRRKTSLLFHVVQELLLILKQTAEGVQPLLTQRVLPDLLSALAELAFSPQSVTEGRPFFQASYGDVLAKTPTSRLLPILTSYLQQDLPPWLQSRLSKELAMVPLRPHGVRHTIEFVSLAYMSKTSQAPPDQSSSPSQIPIPLEAITQASRLLASVPKEMTSDEWFTKLAPQLLALLDGTDGPELSRAAGQIIAGGILNKRSTGAPGAIGWVLFAEQLLRSLNPNKELDPTPRTGTFDRVFVIEKDLKLALKRLSVIVSSYSHPGLIKRLVGPAMLSLWGLVCYAGAHRSLDKTWTQLPRDILSRYIMIACDPKQIDLMATNIFWDGEDFWTFGPGSQGGVEIRQRAVDHDSAAGVGSLLSRIEKLDGHVNTLATLLVDAKIDDDVAGTIFLNTTKRWLSTGRIQSKNFLIDEGDGDPLAALVTAKLSEAMATIFKSQFARSPRHIIDLMRELLRNFVDEHQSKSQGKGNTLKPKSEELAAFALSILNTLVTAPDYKQDSSSTDSLSTVLPSLKYLSQPQQQRPVSSLISNAASNLLQILQPAYRPQEDREAEYRAKLQQAVTDLTSPDPPNRTWALSTLRKLINDPKAFPFIDIPSTTHMILSASIADYESYVHTAAVNVLVDLTVRAPTPTLGILTGAFTDVDERSLRLRKENEIKEALDFRLRVGEVLNNFVMEDGYWIRGPDPSTRFTSIKLLTEAILSVASRRGQRSKTLSKRTQLLDLERKEQEEGERAWGGPIPNLLDDEGETAAEQGERQHLLKIVQGWEDTGIEEDVRARASALSILGSVMEQRVELLSQITVDGALQMALTILVLETGAEKGILRRAAVLVVMGLLRSMDAWLEDGKEGAVGLGMKQSEEVERVMRWVADGDGDDLVKSHAENVLEGLETWRMKKLFKLRDEGFKLGPNLGLEGNLRGLEVTPLADETKTLLRRPVVEELE</sequence>
<evidence type="ECO:0000256" key="2">
    <source>
        <dbReference type="SAM" id="MobiDB-lite"/>
    </source>
</evidence>
<feature type="region of interest" description="Disordered" evidence="2">
    <location>
        <begin position="15"/>
        <end position="37"/>
    </location>
</feature>
<evidence type="ECO:0000256" key="1">
    <source>
        <dbReference type="ARBA" id="ARBA00005724"/>
    </source>
</evidence>
<dbReference type="InterPro" id="IPR019414">
    <property type="entry name" value="Rtp1_C2"/>
</dbReference>
<accession>A0A1Y1Z8I1</accession>
<evidence type="ECO:0008006" key="7">
    <source>
        <dbReference type="Google" id="ProtNLM"/>
    </source>
</evidence>